<keyword evidence="3 5" id="KW-0732">Signal</keyword>
<feature type="signal peptide" evidence="5">
    <location>
        <begin position="1"/>
        <end position="23"/>
    </location>
</feature>
<evidence type="ECO:0000256" key="5">
    <source>
        <dbReference type="SAM" id="SignalP"/>
    </source>
</evidence>
<keyword evidence="2" id="KW-0964">Secreted</keyword>
<reference evidence="7" key="2">
    <citation type="submission" date="2021-01" db="EMBL/GenBank/DDBJ databases">
        <authorList>
            <person name="Lovell J.T."/>
            <person name="Bentley N."/>
            <person name="Bhattarai G."/>
            <person name="Jenkins J.W."/>
            <person name="Sreedasyam A."/>
            <person name="Alarcon Y."/>
            <person name="Bock C."/>
            <person name="Boston L."/>
            <person name="Carlson J."/>
            <person name="Cervantes K."/>
            <person name="Clermont K."/>
            <person name="Krom N."/>
            <person name="Kubenka K."/>
            <person name="Mamidi S."/>
            <person name="Mattison C."/>
            <person name="Monteros M."/>
            <person name="Pisani C."/>
            <person name="Plott C."/>
            <person name="Rajasekar S."/>
            <person name="Rhein H.S."/>
            <person name="Rohla C."/>
            <person name="Song M."/>
            <person name="Hilaire R.S."/>
            <person name="Shu S."/>
            <person name="Wells L."/>
            <person name="Wang X."/>
            <person name="Webber J."/>
            <person name="Heerema R.J."/>
            <person name="Klein P."/>
            <person name="Conner P."/>
            <person name="Grauke L."/>
            <person name="Grimwood J."/>
            <person name="Schmutz J."/>
            <person name="Randall J.J."/>
        </authorList>
    </citation>
    <scope>NUCLEOTIDE SEQUENCE</scope>
    <source>
        <tissue evidence="7">Leaf</tissue>
    </source>
</reference>
<evidence type="ECO:0000313" key="6">
    <source>
        <dbReference type="EMBL" id="KAG6626039.1"/>
    </source>
</evidence>
<organism evidence="6 8">
    <name type="scientific">Carya illinoinensis</name>
    <name type="common">Pecan</name>
    <dbReference type="NCBI Taxonomy" id="32201"/>
    <lineage>
        <taxon>Eukaryota</taxon>
        <taxon>Viridiplantae</taxon>
        <taxon>Streptophyta</taxon>
        <taxon>Embryophyta</taxon>
        <taxon>Tracheophyta</taxon>
        <taxon>Spermatophyta</taxon>
        <taxon>Magnoliopsida</taxon>
        <taxon>eudicotyledons</taxon>
        <taxon>Gunneridae</taxon>
        <taxon>Pentapetalae</taxon>
        <taxon>rosids</taxon>
        <taxon>fabids</taxon>
        <taxon>Fagales</taxon>
        <taxon>Juglandaceae</taxon>
        <taxon>Carya</taxon>
    </lineage>
</organism>
<dbReference type="AlphaFoldDB" id="A0A8T1N3N4"/>
<evidence type="ECO:0000256" key="3">
    <source>
        <dbReference type="ARBA" id="ARBA00022729"/>
    </source>
</evidence>
<evidence type="ECO:0000256" key="1">
    <source>
        <dbReference type="ARBA" id="ARBA00004239"/>
    </source>
</evidence>
<dbReference type="GO" id="GO:0005576">
    <property type="term" value="C:extracellular region"/>
    <property type="evidence" value="ECO:0007669"/>
    <property type="project" value="UniProtKB-SubCell"/>
</dbReference>
<dbReference type="GO" id="GO:0010227">
    <property type="term" value="P:floral organ abscission"/>
    <property type="evidence" value="ECO:0007669"/>
    <property type="project" value="InterPro"/>
</dbReference>
<dbReference type="Proteomes" id="UP000811609">
    <property type="component" value="Chromosome 15"/>
</dbReference>
<feature type="compositionally biased region" description="Polar residues" evidence="4">
    <location>
        <begin position="72"/>
        <end position="81"/>
    </location>
</feature>
<evidence type="ECO:0000313" key="8">
    <source>
        <dbReference type="Proteomes" id="UP000811609"/>
    </source>
</evidence>
<keyword evidence="8" id="KW-1185">Reference proteome</keyword>
<dbReference type="EMBL" id="CM031823">
    <property type="protein sequence ID" value="KAG6626039.1"/>
    <property type="molecule type" value="Genomic_DNA"/>
</dbReference>
<evidence type="ECO:0000256" key="4">
    <source>
        <dbReference type="SAM" id="MobiDB-lite"/>
    </source>
</evidence>
<sequence>MGKRDLVLLLFGLTLLMLTVVASQTNGPRHDHSTQVFKVKPRPQNPPQEFLGFLPKAWPIPPSGPSKKHNSIGLQSSRGSP</sequence>
<dbReference type="EMBL" id="CM031839">
    <property type="protein sequence ID" value="KAG6673982.1"/>
    <property type="molecule type" value="Genomic_DNA"/>
</dbReference>
<reference evidence="6" key="1">
    <citation type="submission" date="2020-12" db="EMBL/GenBank/DDBJ databases">
        <title>WGS assembly of Carya illinoinensis cv. Pawnee.</title>
        <authorList>
            <person name="Platts A."/>
            <person name="Shu S."/>
            <person name="Wright S."/>
            <person name="Barry K."/>
            <person name="Edger P."/>
            <person name="Pires J.C."/>
            <person name="Schmutz J."/>
        </authorList>
    </citation>
    <scope>NUCLEOTIDE SEQUENCE</scope>
    <source>
        <tissue evidence="6">Leaf</tissue>
    </source>
</reference>
<accession>A0A8T1N3N4</accession>
<feature type="chain" id="PRO_5035947039" evidence="5">
    <location>
        <begin position="24"/>
        <end position="81"/>
    </location>
</feature>
<dbReference type="InterPro" id="IPR039639">
    <property type="entry name" value="IDA-like"/>
</dbReference>
<protein>
    <submittedName>
        <fullName evidence="6">Uncharacterized protein</fullName>
    </submittedName>
</protein>
<name>A0A8T1N3N4_CARIL</name>
<feature type="region of interest" description="Disordered" evidence="4">
    <location>
        <begin position="59"/>
        <end position="81"/>
    </location>
</feature>
<evidence type="ECO:0000256" key="2">
    <source>
        <dbReference type="ARBA" id="ARBA00022525"/>
    </source>
</evidence>
<dbReference type="PANTHER" id="PTHR33599">
    <property type="entry name" value="PROTEIN IDA-LIKE 5"/>
    <property type="match status" value="1"/>
</dbReference>
<evidence type="ECO:0000313" key="7">
    <source>
        <dbReference type="EMBL" id="KAG6673982.1"/>
    </source>
</evidence>
<comment type="caution">
    <text evidence="6">The sequence shown here is derived from an EMBL/GenBank/DDBJ whole genome shotgun (WGS) entry which is preliminary data.</text>
</comment>
<proteinExistence type="predicted"/>
<gene>
    <name evidence="6" type="ORF">CIPAW_15G019000</name>
    <name evidence="7" type="ORF">I3842_15G019400</name>
</gene>
<dbReference type="Proteomes" id="UP000811246">
    <property type="component" value="Chromosome 15"/>
</dbReference>
<feature type="region of interest" description="Disordered" evidence="4">
    <location>
        <begin position="24"/>
        <end position="46"/>
    </location>
</feature>
<comment type="subcellular location">
    <subcellularLocation>
        <location evidence="1">Secreted</location>
        <location evidence="1">Extracellular space</location>
    </subcellularLocation>
</comment>
<dbReference type="PANTHER" id="PTHR33599:SF11">
    <property type="entry name" value="PROTEIN IDA-LIKE 5"/>
    <property type="match status" value="1"/>
</dbReference>